<proteinExistence type="predicted"/>
<evidence type="ECO:0000313" key="1">
    <source>
        <dbReference type="EMBL" id="MBO0937232.1"/>
    </source>
</evidence>
<name>A0A939GIU9_9BACT</name>
<keyword evidence="2" id="KW-1185">Reference proteome</keyword>
<dbReference type="RefSeq" id="WP_207364786.1">
    <property type="nucleotide sequence ID" value="NZ_JAFMYV010000005.1"/>
</dbReference>
<comment type="caution">
    <text evidence="1">The sequence shown here is derived from an EMBL/GenBank/DDBJ whole genome shotgun (WGS) entry which is preliminary data.</text>
</comment>
<reference evidence="1" key="1">
    <citation type="submission" date="2021-03" db="EMBL/GenBank/DDBJ databases">
        <title>Fibrella sp. HMF5335 genome sequencing and assembly.</title>
        <authorList>
            <person name="Kang H."/>
            <person name="Kim H."/>
            <person name="Bae S."/>
            <person name="Joh K."/>
        </authorList>
    </citation>
    <scope>NUCLEOTIDE SEQUENCE</scope>
    <source>
        <strain evidence="1">HMF5335</strain>
    </source>
</reference>
<organism evidence="1 2">
    <name type="scientific">Fibrella rubiginis</name>
    <dbReference type="NCBI Taxonomy" id="2817060"/>
    <lineage>
        <taxon>Bacteria</taxon>
        <taxon>Pseudomonadati</taxon>
        <taxon>Bacteroidota</taxon>
        <taxon>Cytophagia</taxon>
        <taxon>Cytophagales</taxon>
        <taxon>Spirosomataceae</taxon>
        <taxon>Fibrella</taxon>
    </lineage>
</organism>
<dbReference type="AlphaFoldDB" id="A0A939GIU9"/>
<evidence type="ECO:0000313" key="2">
    <source>
        <dbReference type="Proteomes" id="UP000664034"/>
    </source>
</evidence>
<gene>
    <name evidence="1" type="ORF">J2I47_11795</name>
</gene>
<dbReference type="Proteomes" id="UP000664034">
    <property type="component" value="Unassembled WGS sequence"/>
</dbReference>
<evidence type="ECO:0008006" key="3">
    <source>
        <dbReference type="Google" id="ProtNLM"/>
    </source>
</evidence>
<dbReference type="EMBL" id="JAFMYV010000005">
    <property type="protein sequence ID" value="MBO0937232.1"/>
    <property type="molecule type" value="Genomic_DNA"/>
</dbReference>
<sequence>MKKLIYFLCLLPLIWIDSSCTDQCTETRTFRQFTPVSLTTTQVRLGVGVDKARGMVNPGKLYTKDGYLFINELKQGIHVIDNRNPSAPKALAFISIPGNGDIAIRNNFLYADSYMDLVTFDISNLADIHEVSRSKNVFTQGQFDGGWWYYNAASNSDIISDQRVDYVTQTLKTNCEATPTATAGWRTDVMSFQFASVAKDASSTGSTNGTSGSMARFALYNDYLYAVGQSDMKLFTISKPAAPALSNTINMGWGIETIFPYKDKLFLGSQTGMLIYDNTNPAQPKQLSVFQHARRCDPVVVNDNTAYVTLRGGGGCGGASNQLDVVDITSLTNPKLLKSYPMRSPYGLGVDFPNLFVCEGAYGIKSFNAADPMQIDKNLQQYIEDVQAYDVIPLGGVSGQKTLLLIGRDGFYQYEYTSAGRLRLLSKLPVTRPSLT</sequence>
<dbReference type="InterPro" id="IPR013211">
    <property type="entry name" value="LVIVD"/>
</dbReference>
<protein>
    <recommendedName>
        <fullName evidence="3">LVIVD repeat-containing protein</fullName>
    </recommendedName>
</protein>
<accession>A0A939GIU9</accession>
<dbReference type="Pfam" id="PF08309">
    <property type="entry name" value="LVIVD"/>
    <property type="match status" value="2"/>
</dbReference>